<evidence type="ECO:0000259" key="9">
    <source>
        <dbReference type="Pfam" id="PF14416"/>
    </source>
</evidence>
<evidence type="ECO:0000256" key="3">
    <source>
        <dbReference type="ARBA" id="ARBA00022692"/>
    </source>
</evidence>
<evidence type="ECO:0000256" key="4">
    <source>
        <dbReference type="ARBA" id="ARBA00022968"/>
    </source>
</evidence>
<name>A0AAN9KFS2_CANGL</name>
<evidence type="ECO:0000256" key="2">
    <source>
        <dbReference type="ARBA" id="ARBA00007727"/>
    </source>
</evidence>
<feature type="transmembrane region" description="Helical" evidence="7">
    <location>
        <begin position="21"/>
        <end position="39"/>
    </location>
</feature>
<evidence type="ECO:0008006" key="12">
    <source>
        <dbReference type="Google" id="ProtNLM"/>
    </source>
</evidence>
<keyword evidence="6 7" id="KW-0472">Membrane</keyword>
<feature type="domain" description="Trichome birefringence-like C-terminal" evidence="8">
    <location>
        <begin position="115"/>
        <end position="407"/>
    </location>
</feature>
<comment type="subcellular location">
    <subcellularLocation>
        <location evidence="1">Membrane</location>
        <topology evidence="1">Single-pass membrane protein</topology>
    </subcellularLocation>
</comment>
<evidence type="ECO:0000256" key="1">
    <source>
        <dbReference type="ARBA" id="ARBA00004167"/>
    </source>
</evidence>
<keyword evidence="5 7" id="KW-1133">Transmembrane helix</keyword>
<sequence length="425" mass="49806">MKFRANEVLNGKYTTRNTAKSVFLVPFTLLLVMLPLSLVRNSHDSTPEISSVNDLNITEAKQCEIFSGKWIPYPEEPYYNNETCHWIIDQQNCMKFGRPDREYLHWRWKPNECELPLFNAIQFLKLVRGKKMAFVGDSVGRNQMQSLLCLLSHVSQPKDISHKYSSNVAYFKRYFYADYSFTLGTLWSPYFVRSSDADPGGHSYNSIMRLYLDEVDEAWANQIENFDIVIISAGQWFFRPLMLYEKGQLVGCNKCGLENVKDLDYYYGYRKAFRTAFRTLTNHKRYKGVTILRTFSPAHFENGAWNNGGKCVRTRPVNITKEVMNSEYWYVMEMYRTQVEEFREAQKEATKRGLKFLMMDTTEIMLLRPDGHPNNYGHSKDKNVTLNDCVHWCLPGPVDTWSEFLLYMLGVESQRSFSSKLERVF</sequence>
<evidence type="ECO:0000256" key="5">
    <source>
        <dbReference type="ARBA" id="ARBA00022989"/>
    </source>
</evidence>
<gene>
    <name evidence="10" type="ORF">VNO77_35091</name>
</gene>
<dbReference type="GO" id="GO:0016020">
    <property type="term" value="C:membrane"/>
    <property type="evidence" value="ECO:0007669"/>
    <property type="project" value="UniProtKB-SubCell"/>
</dbReference>
<comment type="caution">
    <text evidence="10">The sequence shown here is derived from an EMBL/GenBank/DDBJ whole genome shotgun (WGS) entry which is preliminary data.</text>
</comment>
<dbReference type="EMBL" id="JAYMYQ010000008">
    <property type="protein sequence ID" value="KAK7316229.1"/>
    <property type="molecule type" value="Genomic_DNA"/>
</dbReference>
<organism evidence="10 11">
    <name type="scientific">Canavalia gladiata</name>
    <name type="common">Sword bean</name>
    <name type="synonym">Dolichos gladiatus</name>
    <dbReference type="NCBI Taxonomy" id="3824"/>
    <lineage>
        <taxon>Eukaryota</taxon>
        <taxon>Viridiplantae</taxon>
        <taxon>Streptophyta</taxon>
        <taxon>Embryophyta</taxon>
        <taxon>Tracheophyta</taxon>
        <taxon>Spermatophyta</taxon>
        <taxon>Magnoliopsida</taxon>
        <taxon>eudicotyledons</taxon>
        <taxon>Gunneridae</taxon>
        <taxon>Pentapetalae</taxon>
        <taxon>rosids</taxon>
        <taxon>fabids</taxon>
        <taxon>Fabales</taxon>
        <taxon>Fabaceae</taxon>
        <taxon>Papilionoideae</taxon>
        <taxon>50 kb inversion clade</taxon>
        <taxon>NPAAA clade</taxon>
        <taxon>indigoferoid/millettioid clade</taxon>
        <taxon>Phaseoleae</taxon>
        <taxon>Canavalia</taxon>
    </lineage>
</organism>
<keyword evidence="11" id="KW-1185">Reference proteome</keyword>
<protein>
    <recommendedName>
        <fullName evidence="12">Trichome birefringence-like N-terminal domain-containing protein</fullName>
    </recommendedName>
</protein>
<dbReference type="Pfam" id="PF13839">
    <property type="entry name" value="PC-Esterase"/>
    <property type="match status" value="1"/>
</dbReference>
<keyword evidence="3 7" id="KW-0812">Transmembrane</keyword>
<dbReference type="GO" id="GO:0016413">
    <property type="term" value="F:O-acetyltransferase activity"/>
    <property type="evidence" value="ECO:0007669"/>
    <property type="project" value="InterPro"/>
</dbReference>
<dbReference type="InterPro" id="IPR026057">
    <property type="entry name" value="TBL_C"/>
</dbReference>
<dbReference type="GO" id="GO:0005794">
    <property type="term" value="C:Golgi apparatus"/>
    <property type="evidence" value="ECO:0007669"/>
    <property type="project" value="TreeGrafter"/>
</dbReference>
<proteinExistence type="inferred from homology"/>
<evidence type="ECO:0000256" key="6">
    <source>
        <dbReference type="ARBA" id="ARBA00023136"/>
    </source>
</evidence>
<feature type="domain" description="Trichome birefringence-like N-terminal" evidence="9">
    <location>
        <begin position="61"/>
        <end position="114"/>
    </location>
</feature>
<dbReference type="PANTHER" id="PTHR32285">
    <property type="entry name" value="PROTEIN TRICHOME BIREFRINGENCE-LIKE 9-RELATED"/>
    <property type="match status" value="1"/>
</dbReference>
<dbReference type="InterPro" id="IPR025846">
    <property type="entry name" value="TBL_N"/>
</dbReference>
<comment type="similarity">
    <text evidence="2">Belongs to the PC-esterase family. TBL subfamily.</text>
</comment>
<keyword evidence="4" id="KW-0735">Signal-anchor</keyword>
<evidence type="ECO:0000313" key="10">
    <source>
        <dbReference type="EMBL" id="KAK7316229.1"/>
    </source>
</evidence>
<dbReference type="Proteomes" id="UP001367508">
    <property type="component" value="Unassembled WGS sequence"/>
</dbReference>
<evidence type="ECO:0000256" key="7">
    <source>
        <dbReference type="SAM" id="Phobius"/>
    </source>
</evidence>
<dbReference type="AlphaFoldDB" id="A0AAN9KFS2"/>
<accession>A0AAN9KFS2</accession>
<dbReference type="Pfam" id="PF14416">
    <property type="entry name" value="PMR5N"/>
    <property type="match status" value="1"/>
</dbReference>
<dbReference type="PANTHER" id="PTHR32285:SF13">
    <property type="entry name" value="TRICHOME BIREFRINGENCE-LIKE N-TERMINAL DOMAIN-CONTAINING PROTEIN"/>
    <property type="match status" value="1"/>
</dbReference>
<dbReference type="InterPro" id="IPR029962">
    <property type="entry name" value="TBL"/>
</dbReference>
<reference evidence="10 11" key="1">
    <citation type="submission" date="2024-01" db="EMBL/GenBank/DDBJ databases">
        <title>The genomes of 5 underutilized Papilionoideae crops provide insights into root nodulation and disease resistanc.</title>
        <authorList>
            <person name="Jiang F."/>
        </authorList>
    </citation>
    <scope>NUCLEOTIDE SEQUENCE [LARGE SCALE GENOMIC DNA]</scope>
    <source>
        <strain evidence="10">LVBAO_FW01</strain>
        <tissue evidence="10">Leaves</tissue>
    </source>
</reference>
<evidence type="ECO:0000313" key="11">
    <source>
        <dbReference type="Proteomes" id="UP001367508"/>
    </source>
</evidence>
<evidence type="ECO:0000259" key="8">
    <source>
        <dbReference type="Pfam" id="PF13839"/>
    </source>
</evidence>